<accession>A0A0F8YFA2</accession>
<evidence type="ECO:0000259" key="1">
    <source>
        <dbReference type="Pfam" id="PF14238"/>
    </source>
</evidence>
<reference evidence="2" key="1">
    <citation type="journal article" date="2015" name="Nature">
        <title>Complex archaea that bridge the gap between prokaryotes and eukaryotes.</title>
        <authorList>
            <person name="Spang A."/>
            <person name="Saw J.H."/>
            <person name="Jorgensen S.L."/>
            <person name="Zaremba-Niedzwiedzka K."/>
            <person name="Martijn J."/>
            <person name="Lind A.E."/>
            <person name="van Eijk R."/>
            <person name="Schleper C."/>
            <person name="Guy L."/>
            <person name="Ettema T.J."/>
        </authorList>
    </citation>
    <scope>NUCLEOTIDE SEQUENCE</scope>
</reference>
<feature type="domain" description="DUF4340" evidence="1">
    <location>
        <begin position="58"/>
        <end position="234"/>
    </location>
</feature>
<dbReference type="EMBL" id="LAZR01066817">
    <property type="protein sequence ID" value="KKK52829.1"/>
    <property type="molecule type" value="Genomic_DNA"/>
</dbReference>
<dbReference type="InterPro" id="IPR025641">
    <property type="entry name" value="DUF4340"/>
</dbReference>
<dbReference type="Pfam" id="PF14238">
    <property type="entry name" value="DUF4340"/>
    <property type="match status" value="1"/>
</dbReference>
<dbReference type="AlphaFoldDB" id="A0A0F8YFA2"/>
<organism evidence="2">
    <name type="scientific">marine sediment metagenome</name>
    <dbReference type="NCBI Taxonomy" id="412755"/>
    <lineage>
        <taxon>unclassified sequences</taxon>
        <taxon>metagenomes</taxon>
        <taxon>ecological metagenomes</taxon>
    </lineage>
</organism>
<name>A0A0F8YFA2_9ZZZZ</name>
<protein>
    <recommendedName>
        <fullName evidence="1">DUF4340 domain-containing protein</fullName>
    </recommendedName>
</protein>
<evidence type="ECO:0000313" key="2">
    <source>
        <dbReference type="EMBL" id="KKK52829.1"/>
    </source>
</evidence>
<proteinExistence type="predicted"/>
<comment type="caution">
    <text evidence="2">The sequence shown here is derived from an EMBL/GenBank/DDBJ whole genome shotgun (WGS) entry which is preliminary data.</text>
</comment>
<gene>
    <name evidence="2" type="ORF">LCGC14_3100980</name>
</gene>
<sequence>LLLIQLLLTVALLWNSQREARLNQPKPLLSIDWQAVDSLSIEDKNNGVYIAKSEGQWMLSKQQLPASNDKVNELLRNLEKLHTGWPVATTSNSHKRFQVAEDKFTRRVQLYSDGEVLGELFFGNSPGLRQSHVRRKGDDSIYTVDIDTLDMLPSSRPWFDTSLLAVKDARSIKGPDYNIKKAGTIWIFNREGPSIFRGNTKQGKLNQENVERLDKALADLVIQRVANNFQPDYQSAETLEVKLVVSDPKNSWTYHFIRDEGRHYVRRSDRDLFFAMNKSIFDPIASIRQVDLIFDKTETSTTLIEGLKEAVMEQ</sequence>
<feature type="non-terminal residue" evidence="2">
    <location>
        <position position="1"/>
    </location>
</feature>